<name>A0A5K3FW22_MESCO</name>
<protein>
    <submittedName>
        <fullName evidence="2">Ovule protein</fullName>
    </submittedName>
</protein>
<feature type="region of interest" description="Disordered" evidence="1">
    <location>
        <begin position="104"/>
        <end position="130"/>
    </location>
</feature>
<feature type="compositionally biased region" description="Basic and acidic residues" evidence="1">
    <location>
        <begin position="121"/>
        <end position="130"/>
    </location>
</feature>
<dbReference type="AlphaFoldDB" id="A0A5K3FW22"/>
<dbReference type="WBParaSite" id="MCU_011927-RA">
    <property type="protein sequence ID" value="MCU_011927-RA"/>
    <property type="gene ID" value="MCU_011927"/>
</dbReference>
<evidence type="ECO:0000256" key="1">
    <source>
        <dbReference type="SAM" id="MobiDB-lite"/>
    </source>
</evidence>
<proteinExistence type="predicted"/>
<reference evidence="2" key="1">
    <citation type="submission" date="2019-11" db="UniProtKB">
        <authorList>
            <consortium name="WormBaseParasite"/>
        </authorList>
    </citation>
    <scope>IDENTIFICATION</scope>
</reference>
<evidence type="ECO:0000313" key="2">
    <source>
        <dbReference type="WBParaSite" id="MCU_011927-RA"/>
    </source>
</evidence>
<organism evidence="2">
    <name type="scientific">Mesocestoides corti</name>
    <name type="common">Flatworm</name>
    <dbReference type="NCBI Taxonomy" id="53468"/>
    <lineage>
        <taxon>Eukaryota</taxon>
        <taxon>Metazoa</taxon>
        <taxon>Spiralia</taxon>
        <taxon>Lophotrochozoa</taxon>
        <taxon>Platyhelminthes</taxon>
        <taxon>Cestoda</taxon>
        <taxon>Eucestoda</taxon>
        <taxon>Cyclophyllidea</taxon>
        <taxon>Mesocestoididae</taxon>
        <taxon>Mesocestoides</taxon>
    </lineage>
</organism>
<accession>A0A5K3FW22</accession>
<sequence>MISSISGNPDINNRAHLSIPSASAFGPQLVQTAKTSSKPLFFAYSDQPSTFTQRALTITPNKFHQQTVQKHYPPHSTSQNVVQHRWGADTHVWSSLGHPTLILPRRPQCRLRTTPGPTTHTDTDRANKEE</sequence>